<accession>A0A839AAT7</accession>
<keyword evidence="3" id="KW-1185">Reference proteome</keyword>
<proteinExistence type="predicted"/>
<dbReference type="Proteomes" id="UP000541109">
    <property type="component" value="Unassembled WGS sequence"/>
</dbReference>
<organism evidence="2 3">
    <name type="scientific">Stappia albiluteola</name>
    <dbReference type="NCBI Taxonomy" id="2758565"/>
    <lineage>
        <taxon>Bacteria</taxon>
        <taxon>Pseudomonadati</taxon>
        <taxon>Pseudomonadota</taxon>
        <taxon>Alphaproteobacteria</taxon>
        <taxon>Hyphomicrobiales</taxon>
        <taxon>Stappiaceae</taxon>
        <taxon>Stappia</taxon>
    </lineage>
</organism>
<reference evidence="2 3" key="1">
    <citation type="submission" date="2020-07" db="EMBL/GenBank/DDBJ databases">
        <title>Stappia sp., F7233, whole genome shotgun sequencing project.</title>
        <authorList>
            <person name="Jiang S."/>
            <person name="Liu Z.W."/>
            <person name="Du Z.J."/>
        </authorList>
    </citation>
    <scope>NUCLEOTIDE SEQUENCE [LARGE SCALE GENOMIC DNA]</scope>
    <source>
        <strain evidence="2 3">F7233</strain>
    </source>
</reference>
<protein>
    <submittedName>
        <fullName evidence="2">Uncharacterized protein</fullName>
    </submittedName>
</protein>
<sequence>MLVDLRKSIALLCLISVSSIASAQNASPPQEHIPLQKTIGQAKTEVVPSLIVMNSQGASLDGSKLTLTGIAANSIVFADRPVRAAGHALTEHLLEEWNVGDDSFGKDPPNATVSAFSKDGSAIRDAVVVLKSPVLEGTTLTFDVDVLEGSLAGADGAASIFIDIIGRPLTPLSYAGVARRTARRAAWYGAGPYYHPYAPYYHPYYHPYAPVRPLCGYPPYPPCY</sequence>
<dbReference type="EMBL" id="JACFXV010000038">
    <property type="protein sequence ID" value="MBA5776158.1"/>
    <property type="molecule type" value="Genomic_DNA"/>
</dbReference>
<keyword evidence="1" id="KW-0732">Signal</keyword>
<comment type="caution">
    <text evidence="2">The sequence shown here is derived from an EMBL/GenBank/DDBJ whole genome shotgun (WGS) entry which is preliminary data.</text>
</comment>
<evidence type="ECO:0000313" key="2">
    <source>
        <dbReference type="EMBL" id="MBA5776158.1"/>
    </source>
</evidence>
<evidence type="ECO:0000256" key="1">
    <source>
        <dbReference type="SAM" id="SignalP"/>
    </source>
</evidence>
<dbReference type="AlphaFoldDB" id="A0A839AAT7"/>
<gene>
    <name evidence="2" type="ORF">H2509_03365</name>
</gene>
<feature type="signal peptide" evidence="1">
    <location>
        <begin position="1"/>
        <end position="23"/>
    </location>
</feature>
<name>A0A839AAT7_9HYPH</name>
<evidence type="ECO:0000313" key="3">
    <source>
        <dbReference type="Proteomes" id="UP000541109"/>
    </source>
</evidence>
<feature type="chain" id="PRO_5032759505" evidence="1">
    <location>
        <begin position="24"/>
        <end position="224"/>
    </location>
</feature>